<name>A0A1X3D9X1_9NEIS</name>
<evidence type="ECO:0000313" key="1">
    <source>
        <dbReference type="EMBL" id="OSI16698.1"/>
    </source>
</evidence>
<dbReference type="InterPro" id="IPR018741">
    <property type="entry name" value="DUF2288"/>
</dbReference>
<protein>
    <recommendedName>
        <fullName evidence="3">DUF2288 domain-containing protein</fullName>
    </recommendedName>
</protein>
<dbReference type="EMBL" id="MTBO01000014">
    <property type="protein sequence ID" value="OSI16698.1"/>
    <property type="molecule type" value="Genomic_DNA"/>
</dbReference>
<dbReference type="Proteomes" id="UP000193118">
    <property type="component" value="Unassembled WGS sequence"/>
</dbReference>
<dbReference type="OrthoDB" id="195194at2"/>
<proteinExistence type="predicted"/>
<dbReference type="Pfam" id="PF10052">
    <property type="entry name" value="DUF2288"/>
    <property type="match status" value="1"/>
</dbReference>
<evidence type="ECO:0000313" key="2">
    <source>
        <dbReference type="Proteomes" id="UP000193118"/>
    </source>
</evidence>
<sequence>MNDNLLNDKLNLETARISWNELQPHFARGAAVYVSADLDLIQTARLMADDDAAALGELMKQGRFGVVSEEQAHRFLAANQAMWAVVVAPWVLVQPCTGE</sequence>
<evidence type="ECO:0008006" key="3">
    <source>
        <dbReference type="Google" id="ProtNLM"/>
    </source>
</evidence>
<gene>
    <name evidence="1" type="ORF">BWD09_06750</name>
</gene>
<keyword evidence="2" id="KW-1185">Reference proteome</keyword>
<reference evidence="2" key="1">
    <citation type="submission" date="2017-01" db="EMBL/GenBank/DDBJ databases">
        <authorList>
            <person name="Wolfgang W.J."/>
            <person name="Cole J."/>
            <person name="Wroblewski D."/>
            <person name="Mcginnis J."/>
            <person name="Musser K.A."/>
        </authorList>
    </citation>
    <scope>NUCLEOTIDE SEQUENCE [LARGE SCALE GENOMIC DNA]</scope>
    <source>
        <strain evidence="2">DSM 19151</strain>
    </source>
</reference>
<dbReference type="STRING" id="194197.BWD09_06750"/>
<dbReference type="AlphaFoldDB" id="A0A1X3D9X1"/>
<organism evidence="1 2">
    <name type="scientific">Neisseria dentiae</name>
    <dbReference type="NCBI Taxonomy" id="194197"/>
    <lineage>
        <taxon>Bacteria</taxon>
        <taxon>Pseudomonadati</taxon>
        <taxon>Pseudomonadota</taxon>
        <taxon>Betaproteobacteria</taxon>
        <taxon>Neisseriales</taxon>
        <taxon>Neisseriaceae</taxon>
        <taxon>Neisseria</taxon>
    </lineage>
</organism>
<accession>A0A1X3D9X1</accession>
<comment type="caution">
    <text evidence="1">The sequence shown here is derived from an EMBL/GenBank/DDBJ whole genome shotgun (WGS) entry which is preliminary data.</text>
</comment>
<dbReference type="RefSeq" id="WP_085365944.1">
    <property type="nucleotide sequence ID" value="NZ_CAUJPZ010000024.1"/>
</dbReference>
<dbReference type="GeneID" id="94580777"/>